<feature type="compositionally biased region" description="Basic residues" evidence="1">
    <location>
        <begin position="704"/>
        <end position="719"/>
    </location>
</feature>
<feature type="domain" description="Alpha/beta hydrolase fold-3" evidence="2">
    <location>
        <begin position="219"/>
        <end position="383"/>
    </location>
</feature>
<dbReference type="Proteomes" id="UP000256690">
    <property type="component" value="Unassembled WGS sequence"/>
</dbReference>
<evidence type="ECO:0000259" key="2">
    <source>
        <dbReference type="Pfam" id="PF07859"/>
    </source>
</evidence>
<dbReference type="GO" id="GO:0004771">
    <property type="term" value="F:sterol ester esterase activity"/>
    <property type="evidence" value="ECO:0007669"/>
    <property type="project" value="TreeGrafter"/>
</dbReference>
<organism evidence="3 4">
    <name type="scientific">Aspergillus mulundensis</name>
    <dbReference type="NCBI Taxonomy" id="1810919"/>
    <lineage>
        <taxon>Eukaryota</taxon>
        <taxon>Fungi</taxon>
        <taxon>Dikarya</taxon>
        <taxon>Ascomycota</taxon>
        <taxon>Pezizomycotina</taxon>
        <taxon>Eurotiomycetes</taxon>
        <taxon>Eurotiomycetidae</taxon>
        <taxon>Eurotiales</taxon>
        <taxon>Aspergillaceae</taxon>
        <taxon>Aspergillus</taxon>
        <taxon>Aspergillus subgen. Nidulantes</taxon>
    </lineage>
</organism>
<protein>
    <recommendedName>
        <fullName evidence="2">Alpha/beta hydrolase fold-3 domain-containing protein</fullName>
    </recommendedName>
</protein>
<evidence type="ECO:0000313" key="3">
    <source>
        <dbReference type="EMBL" id="RDW90390.1"/>
    </source>
</evidence>
<proteinExistence type="predicted"/>
<dbReference type="AlphaFoldDB" id="A0A3D8SVR5"/>
<dbReference type="GeneID" id="38112535"/>
<sequence>MIDHVLGRPSTRSRKVQVLGVFLFWSYYLFRGNKHGPPVIRKISSRLSQKLSVWQTTVVVVLWLYFARNFAKIVGLESPEPLANLYSRPYFRATWITTALDAGFWTAMKVRPKWLRDIASLVSTVYYLFAAEQADDKVRRVRATLTVEHLRVSWNKGTTPYLWALASLVRPRLTRYLPRAIRIPRPRQSIYTEPTSAWLYFDGPLSALKEQTCIVLDIPGGGFVSMTPRHSEDRLLAWAGKTKLPILSLNYKKAPEYPYPYALNECYDVYHSIITTRGRCLGLSGDAPPRIILTGDSAGANLAIGTTLMVLQSGDRGASLGQGKSSLPGPDGLVLAYPALNMKIESWMTEEQMALIQEKSTNRSVVHRKDMDYKRLTPFASPGASSDDLRQNSYLSEPDLETGTLVEETAGLALERNEEDLDEQTAYLANNPPEKIQTRLAVSSMISYVNDRILSPEMMRAMVILYVGPYNRPDFNTDYLLSPILAPEALLAQFPKTCILTGERDPLVDDTVVFAGRLRQAKLRRFQERQELGLEKSHRTFNEKDHVEVSLIPGISHGFMQMASFFPDSWKHINRCASWIQTLVEMADLKKSPSGLSNNTLSHNHISKTDVDHALLRYHKRTLTGESSADEDKPLEMSIGKMTPLTPAVRIGSNPDHNHEHVPSPVVETETETETETEQLPSSRVSPTTSTKPDDQKKPGGSRFRGRPTRSRGLGRRRPLAPYKIDITPEWASDPVSPTRPRDSSLASLPSEEDLLRRRMSGLAGGLMGIGEGARTP</sequence>
<dbReference type="GO" id="GO:0019433">
    <property type="term" value="P:triglyceride catabolic process"/>
    <property type="evidence" value="ECO:0007669"/>
    <property type="project" value="TreeGrafter"/>
</dbReference>
<dbReference type="Pfam" id="PF07859">
    <property type="entry name" value="Abhydrolase_3"/>
    <property type="match status" value="2"/>
</dbReference>
<reference evidence="3 4" key="1">
    <citation type="journal article" date="2018" name="IMA Fungus">
        <title>IMA Genome-F 9: Draft genome sequence of Annulohypoxylon stygium, Aspergillus mulundensis, Berkeleyomyces basicola (syn. Thielaviopsis basicola), Ceratocystis smalleyi, two Cercospora beticola strains, Coleophoma cylindrospora, Fusarium fracticaudum, Phialophora cf. hyalina, and Morchella septimelata.</title>
        <authorList>
            <person name="Wingfield B.D."/>
            <person name="Bills G.F."/>
            <person name="Dong Y."/>
            <person name="Huang W."/>
            <person name="Nel W.J."/>
            <person name="Swalarsk-Parry B.S."/>
            <person name="Vaghefi N."/>
            <person name="Wilken P.M."/>
            <person name="An Z."/>
            <person name="de Beer Z.W."/>
            <person name="De Vos L."/>
            <person name="Chen L."/>
            <person name="Duong T.A."/>
            <person name="Gao Y."/>
            <person name="Hammerbacher A."/>
            <person name="Kikkert J.R."/>
            <person name="Li Y."/>
            <person name="Li H."/>
            <person name="Li K."/>
            <person name="Li Q."/>
            <person name="Liu X."/>
            <person name="Ma X."/>
            <person name="Naidoo K."/>
            <person name="Pethybridge S.J."/>
            <person name="Sun J."/>
            <person name="Steenkamp E.T."/>
            <person name="van der Nest M.A."/>
            <person name="van Wyk S."/>
            <person name="Wingfield M.J."/>
            <person name="Xiong C."/>
            <person name="Yue Q."/>
            <person name="Zhang X."/>
        </authorList>
    </citation>
    <scope>NUCLEOTIDE SEQUENCE [LARGE SCALE GENOMIC DNA]</scope>
    <source>
        <strain evidence="3 4">DSM 5745</strain>
    </source>
</reference>
<dbReference type="InterPro" id="IPR013094">
    <property type="entry name" value="AB_hydrolase_3"/>
</dbReference>
<gene>
    <name evidence="3" type="ORF">DSM5745_02165</name>
</gene>
<evidence type="ECO:0000256" key="1">
    <source>
        <dbReference type="SAM" id="MobiDB-lite"/>
    </source>
</evidence>
<dbReference type="Gene3D" id="3.40.50.1820">
    <property type="entry name" value="alpha/beta hydrolase"/>
    <property type="match status" value="2"/>
</dbReference>
<dbReference type="EMBL" id="PVWQ01000002">
    <property type="protein sequence ID" value="RDW90390.1"/>
    <property type="molecule type" value="Genomic_DNA"/>
</dbReference>
<dbReference type="InterPro" id="IPR029058">
    <property type="entry name" value="AB_hydrolase_fold"/>
</dbReference>
<comment type="caution">
    <text evidence="3">The sequence shown here is derived from an EMBL/GenBank/DDBJ whole genome shotgun (WGS) entry which is preliminary data.</text>
</comment>
<dbReference type="STRING" id="1810919.A0A3D8SVR5"/>
<dbReference type="GO" id="GO:0004806">
    <property type="term" value="F:triacylglycerol lipase activity"/>
    <property type="evidence" value="ECO:0007669"/>
    <property type="project" value="TreeGrafter"/>
</dbReference>
<feature type="domain" description="Alpha/beta hydrolase fold-3" evidence="2">
    <location>
        <begin position="409"/>
        <end position="522"/>
    </location>
</feature>
<accession>A0A3D8SVR5</accession>
<dbReference type="RefSeq" id="XP_026607344.1">
    <property type="nucleotide sequence ID" value="XM_026744181.1"/>
</dbReference>
<dbReference type="SUPFAM" id="SSF53474">
    <property type="entry name" value="alpha/beta-Hydrolases"/>
    <property type="match status" value="1"/>
</dbReference>
<dbReference type="OrthoDB" id="5570009at2759"/>
<keyword evidence="4" id="KW-1185">Reference proteome</keyword>
<feature type="region of interest" description="Disordered" evidence="1">
    <location>
        <begin position="625"/>
        <end position="753"/>
    </location>
</feature>
<dbReference type="PANTHER" id="PTHR23025">
    <property type="entry name" value="TRIACYLGLYCEROL LIPASE"/>
    <property type="match status" value="1"/>
</dbReference>
<name>A0A3D8SVR5_9EURO</name>
<dbReference type="GO" id="GO:0005829">
    <property type="term" value="C:cytosol"/>
    <property type="evidence" value="ECO:0007669"/>
    <property type="project" value="TreeGrafter"/>
</dbReference>
<feature type="compositionally biased region" description="Polar residues" evidence="1">
    <location>
        <begin position="679"/>
        <end position="691"/>
    </location>
</feature>
<dbReference type="PANTHER" id="PTHR23025:SF3">
    <property type="entry name" value="HORMONE-SENSITIVE LIPASE"/>
    <property type="match status" value="1"/>
</dbReference>
<evidence type="ECO:0000313" key="4">
    <source>
        <dbReference type="Proteomes" id="UP000256690"/>
    </source>
</evidence>